<dbReference type="GO" id="GO:0016020">
    <property type="term" value="C:membrane"/>
    <property type="evidence" value="ECO:0007669"/>
    <property type="project" value="UniProtKB-SubCell"/>
</dbReference>
<dbReference type="InterPro" id="IPR039391">
    <property type="entry name" value="Phytocyanin-like"/>
</dbReference>
<evidence type="ECO:0000313" key="15">
    <source>
        <dbReference type="Proteomes" id="UP001642360"/>
    </source>
</evidence>
<proteinExistence type="predicted"/>
<protein>
    <recommendedName>
        <fullName evidence="13">Phytocyanin domain-containing protein</fullName>
    </recommendedName>
</protein>
<dbReference type="CDD" id="cd04216">
    <property type="entry name" value="Phytocyanin"/>
    <property type="match status" value="1"/>
</dbReference>
<keyword evidence="5 12" id="KW-0732">Signal</keyword>
<name>A0ABC8TVA2_9AQUA</name>
<evidence type="ECO:0000259" key="13">
    <source>
        <dbReference type="PROSITE" id="PS51485"/>
    </source>
</evidence>
<comment type="subcellular location">
    <subcellularLocation>
        <location evidence="1">Membrane</location>
        <topology evidence="1">Single-pass type I membrane protein</topology>
    </subcellularLocation>
</comment>
<keyword evidence="15" id="KW-1185">Reference proteome</keyword>
<evidence type="ECO:0000256" key="10">
    <source>
        <dbReference type="ARBA" id="ARBA00023157"/>
    </source>
</evidence>
<organism evidence="14 15">
    <name type="scientific">Ilex paraguariensis</name>
    <name type="common">yerba mate</name>
    <dbReference type="NCBI Taxonomy" id="185542"/>
    <lineage>
        <taxon>Eukaryota</taxon>
        <taxon>Viridiplantae</taxon>
        <taxon>Streptophyta</taxon>
        <taxon>Embryophyta</taxon>
        <taxon>Tracheophyta</taxon>
        <taxon>Spermatophyta</taxon>
        <taxon>Magnoliopsida</taxon>
        <taxon>eudicotyledons</taxon>
        <taxon>Gunneridae</taxon>
        <taxon>Pentapetalae</taxon>
        <taxon>asterids</taxon>
        <taxon>campanulids</taxon>
        <taxon>Aquifoliales</taxon>
        <taxon>Aquifoliaceae</taxon>
        <taxon>Ilex</taxon>
    </lineage>
</organism>
<evidence type="ECO:0000256" key="5">
    <source>
        <dbReference type="ARBA" id="ARBA00022729"/>
    </source>
</evidence>
<dbReference type="InterPro" id="IPR008972">
    <property type="entry name" value="Cupredoxin"/>
</dbReference>
<dbReference type="Proteomes" id="UP001642360">
    <property type="component" value="Unassembled WGS sequence"/>
</dbReference>
<dbReference type="InterPro" id="IPR003245">
    <property type="entry name" value="Phytocyanin_dom"/>
</dbReference>
<feature type="domain" description="Phytocyanin" evidence="13">
    <location>
        <begin position="23"/>
        <end position="123"/>
    </location>
</feature>
<accession>A0ABC8TVA2</accession>
<feature type="chain" id="PRO_5044814922" description="Phytocyanin domain-containing protein" evidence="12">
    <location>
        <begin position="23"/>
        <end position="167"/>
    </location>
</feature>
<dbReference type="FunFam" id="2.60.40.420:FF:000067">
    <property type="entry name" value="Cupredoxin superfamily protein"/>
    <property type="match status" value="1"/>
</dbReference>
<evidence type="ECO:0000256" key="6">
    <source>
        <dbReference type="ARBA" id="ARBA00022982"/>
    </source>
</evidence>
<dbReference type="GO" id="GO:0046872">
    <property type="term" value="F:metal ion binding"/>
    <property type="evidence" value="ECO:0007669"/>
    <property type="project" value="UniProtKB-KW"/>
</dbReference>
<evidence type="ECO:0000256" key="11">
    <source>
        <dbReference type="ARBA" id="ARBA00023180"/>
    </source>
</evidence>
<evidence type="ECO:0000256" key="1">
    <source>
        <dbReference type="ARBA" id="ARBA00004479"/>
    </source>
</evidence>
<dbReference type="PANTHER" id="PTHR33021">
    <property type="entry name" value="BLUE COPPER PROTEIN"/>
    <property type="match status" value="1"/>
</dbReference>
<evidence type="ECO:0000256" key="12">
    <source>
        <dbReference type="SAM" id="SignalP"/>
    </source>
</evidence>
<dbReference type="GO" id="GO:0009610">
    <property type="term" value="P:response to symbiotic fungus"/>
    <property type="evidence" value="ECO:0007669"/>
    <property type="project" value="UniProtKB-ARBA"/>
</dbReference>
<dbReference type="PANTHER" id="PTHR33021:SF533">
    <property type="entry name" value="PHYTOCYANIN DOMAIN-CONTAINING PROTEIN"/>
    <property type="match status" value="1"/>
</dbReference>
<reference evidence="14 15" key="1">
    <citation type="submission" date="2024-02" db="EMBL/GenBank/DDBJ databases">
        <authorList>
            <person name="Vignale AGUSTIN F."/>
            <person name="Sosa J E."/>
            <person name="Modenutti C."/>
        </authorList>
    </citation>
    <scope>NUCLEOTIDE SEQUENCE [LARGE SCALE GENOMIC DNA]</scope>
</reference>
<dbReference type="PROSITE" id="PS51485">
    <property type="entry name" value="PHYTOCYANIN"/>
    <property type="match status" value="1"/>
</dbReference>
<keyword evidence="9" id="KW-0472">Membrane</keyword>
<dbReference type="SUPFAM" id="SSF49503">
    <property type="entry name" value="Cupredoxins"/>
    <property type="match status" value="1"/>
</dbReference>
<dbReference type="EMBL" id="CAUOFW020006168">
    <property type="protein sequence ID" value="CAK9173125.1"/>
    <property type="molecule type" value="Genomic_DNA"/>
</dbReference>
<evidence type="ECO:0000256" key="9">
    <source>
        <dbReference type="ARBA" id="ARBA00023136"/>
    </source>
</evidence>
<keyword evidence="4" id="KW-0479">Metal-binding</keyword>
<keyword evidence="10" id="KW-1015">Disulfide bond</keyword>
<evidence type="ECO:0000256" key="3">
    <source>
        <dbReference type="ARBA" id="ARBA00022692"/>
    </source>
</evidence>
<dbReference type="AlphaFoldDB" id="A0ABC8TVA2"/>
<evidence type="ECO:0000256" key="8">
    <source>
        <dbReference type="ARBA" id="ARBA00023008"/>
    </source>
</evidence>
<evidence type="ECO:0000256" key="2">
    <source>
        <dbReference type="ARBA" id="ARBA00022448"/>
    </source>
</evidence>
<evidence type="ECO:0000256" key="7">
    <source>
        <dbReference type="ARBA" id="ARBA00022989"/>
    </source>
</evidence>
<keyword evidence="11" id="KW-0325">Glycoprotein</keyword>
<sequence length="167" mass="17817">MASIHFLIAVTIVAAVVAPTLAKEFMVGDEKGWTNNFDYQAWAAGKEFHVGDKLIFKYPQGVHNVYKVDGTAFQLCEPPATIEPLTTGNDVITLSTPGRKWYLCGVGSHCVSGNQKLAITVLPQVGMGTLAPATAPTTPTSAASGIVPSRYFGLIVTAFGVIRMIKF</sequence>
<dbReference type="Gene3D" id="2.60.40.420">
    <property type="entry name" value="Cupredoxins - blue copper proteins"/>
    <property type="match status" value="1"/>
</dbReference>
<evidence type="ECO:0000313" key="14">
    <source>
        <dbReference type="EMBL" id="CAK9173125.1"/>
    </source>
</evidence>
<keyword evidence="8" id="KW-0186">Copper</keyword>
<gene>
    <name evidence="14" type="ORF">ILEXP_LOCUS42867</name>
</gene>
<dbReference type="Pfam" id="PF02298">
    <property type="entry name" value="Cu_bind_like"/>
    <property type="match status" value="1"/>
</dbReference>
<evidence type="ECO:0000256" key="4">
    <source>
        <dbReference type="ARBA" id="ARBA00022723"/>
    </source>
</evidence>
<feature type="signal peptide" evidence="12">
    <location>
        <begin position="1"/>
        <end position="22"/>
    </location>
</feature>
<keyword evidence="3" id="KW-0812">Transmembrane</keyword>
<comment type="caution">
    <text evidence="14">The sequence shown here is derived from an EMBL/GenBank/DDBJ whole genome shotgun (WGS) entry which is preliminary data.</text>
</comment>
<keyword evidence="7" id="KW-1133">Transmembrane helix</keyword>
<keyword evidence="6" id="KW-0249">Electron transport</keyword>
<keyword evidence="2" id="KW-0813">Transport</keyword>